<dbReference type="EMBL" id="WOTH01000015">
    <property type="protein sequence ID" value="NHO54036.1"/>
    <property type="molecule type" value="Genomic_DNA"/>
</dbReference>
<evidence type="ECO:0000256" key="9">
    <source>
        <dbReference type="ARBA" id="ARBA00023027"/>
    </source>
</evidence>
<evidence type="ECO:0000256" key="3">
    <source>
        <dbReference type="ARBA" id="ARBA00009014"/>
    </source>
</evidence>
<dbReference type="InterPro" id="IPR005248">
    <property type="entry name" value="NadD/NMNAT"/>
</dbReference>
<dbReference type="GO" id="GO:0004515">
    <property type="term" value="F:nicotinate-nucleotide adenylyltransferase activity"/>
    <property type="evidence" value="ECO:0007669"/>
    <property type="project" value="UniProtKB-UniRule"/>
</dbReference>
<keyword evidence="4 11" id="KW-0662">Pyridine nucleotide biosynthesis</keyword>
<comment type="similarity">
    <text evidence="3 11">Belongs to the NadD family.</text>
</comment>
<keyword evidence="5 11" id="KW-0808">Transferase</keyword>
<keyword evidence="7 11" id="KW-0547">Nucleotide-binding</keyword>
<evidence type="ECO:0000256" key="8">
    <source>
        <dbReference type="ARBA" id="ARBA00022840"/>
    </source>
</evidence>
<evidence type="ECO:0000256" key="11">
    <source>
        <dbReference type="HAMAP-Rule" id="MF_00244"/>
    </source>
</evidence>
<reference evidence="14" key="1">
    <citation type="submission" date="2019-11" db="EMBL/GenBank/DDBJ databases">
        <title>Description of new Acetobacter species.</title>
        <authorList>
            <person name="Cleenwerck I."/>
            <person name="Sombolestani A.S."/>
        </authorList>
    </citation>
    <scope>NUCLEOTIDE SEQUENCE</scope>
    <source>
        <strain evidence="14">LMG 1626</strain>
    </source>
</reference>
<feature type="compositionally biased region" description="Basic and acidic residues" evidence="12">
    <location>
        <begin position="239"/>
        <end position="252"/>
    </location>
</feature>
<evidence type="ECO:0000259" key="13">
    <source>
        <dbReference type="Pfam" id="PF01467"/>
    </source>
</evidence>
<organism evidence="14 15">
    <name type="scientific">Acetobacter estunensis</name>
    <dbReference type="NCBI Taxonomy" id="104097"/>
    <lineage>
        <taxon>Bacteria</taxon>
        <taxon>Pseudomonadati</taxon>
        <taxon>Pseudomonadota</taxon>
        <taxon>Alphaproteobacteria</taxon>
        <taxon>Acetobacterales</taxon>
        <taxon>Acetobacteraceae</taxon>
        <taxon>Acetobacter</taxon>
    </lineage>
</organism>
<keyword evidence="9 11" id="KW-0520">NAD</keyword>
<dbReference type="HAMAP" id="MF_00244">
    <property type="entry name" value="NaMN_adenylyltr"/>
    <property type="match status" value="1"/>
</dbReference>
<keyword evidence="8 11" id="KW-0067">ATP-binding</keyword>
<evidence type="ECO:0000256" key="12">
    <source>
        <dbReference type="SAM" id="MobiDB-lite"/>
    </source>
</evidence>
<evidence type="ECO:0000256" key="2">
    <source>
        <dbReference type="ARBA" id="ARBA00005019"/>
    </source>
</evidence>
<dbReference type="PANTHER" id="PTHR39321:SF3">
    <property type="entry name" value="PHOSPHOPANTETHEINE ADENYLYLTRANSFERASE"/>
    <property type="match status" value="1"/>
</dbReference>
<evidence type="ECO:0000256" key="7">
    <source>
        <dbReference type="ARBA" id="ARBA00022741"/>
    </source>
</evidence>
<comment type="function">
    <text evidence="1 11">Catalyzes the reversible adenylation of nicotinate mononucleotide (NaMN) to nicotinic acid adenine dinucleotide (NaAD).</text>
</comment>
<evidence type="ECO:0000256" key="1">
    <source>
        <dbReference type="ARBA" id="ARBA00002324"/>
    </source>
</evidence>
<evidence type="ECO:0000256" key="4">
    <source>
        <dbReference type="ARBA" id="ARBA00022642"/>
    </source>
</evidence>
<dbReference type="SUPFAM" id="SSF52374">
    <property type="entry name" value="Nucleotidylyl transferase"/>
    <property type="match status" value="1"/>
</dbReference>
<dbReference type="Gene3D" id="3.40.50.620">
    <property type="entry name" value="HUPs"/>
    <property type="match status" value="1"/>
</dbReference>
<feature type="domain" description="Cytidyltransferase-like" evidence="13">
    <location>
        <begin position="52"/>
        <end position="231"/>
    </location>
</feature>
<dbReference type="NCBIfam" id="NF000843">
    <property type="entry name" value="PRK00071.2-2"/>
    <property type="match status" value="1"/>
</dbReference>
<dbReference type="EC" id="2.7.7.18" evidence="11"/>
<feature type="region of interest" description="Disordered" evidence="12">
    <location>
        <begin position="230"/>
        <end position="252"/>
    </location>
</feature>
<accession>A0A967ED84</accession>
<sequence>MLVVRLGSNSLRPSATRFWGRVRSVRKVRQAVPVHHATLPVRGDRRALRIGLLGGSFNPAHEGHIQIARRALHVLGLDQVWLMVSPGNPLKEKRGMASLALRLASVRRLACEPHLVPTAIEVRLGTRYAVDTVRALRRRFPRAHFVWLMGADVFAELPRWHRWKAFVREVPIAVMPRPGSTTAALHGQTAQRLRHARLPVGRIRQLVEKTPPVWAFLPGPQNGISATALRRAGSTESLRQTDRASTRQEIRS</sequence>
<dbReference type="InterPro" id="IPR004821">
    <property type="entry name" value="Cyt_trans-like"/>
</dbReference>
<dbReference type="AlphaFoldDB" id="A0A967ED84"/>
<dbReference type="GO" id="GO:0005524">
    <property type="term" value="F:ATP binding"/>
    <property type="evidence" value="ECO:0007669"/>
    <property type="project" value="UniProtKB-KW"/>
</dbReference>
<dbReference type="InterPro" id="IPR014729">
    <property type="entry name" value="Rossmann-like_a/b/a_fold"/>
</dbReference>
<dbReference type="PANTHER" id="PTHR39321">
    <property type="entry name" value="NICOTINATE-NUCLEOTIDE ADENYLYLTRANSFERASE-RELATED"/>
    <property type="match status" value="1"/>
</dbReference>
<comment type="caution">
    <text evidence="14">The sequence shown here is derived from an EMBL/GenBank/DDBJ whole genome shotgun (WGS) entry which is preliminary data.</text>
</comment>
<keyword evidence="6 11" id="KW-0548">Nucleotidyltransferase</keyword>
<evidence type="ECO:0000313" key="15">
    <source>
        <dbReference type="Proteomes" id="UP000597459"/>
    </source>
</evidence>
<dbReference type="Proteomes" id="UP000597459">
    <property type="component" value="Unassembled WGS sequence"/>
</dbReference>
<dbReference type="GO" id="GO:0009435">
    <property type="term" value="P:NAD+ biosynthetic process"/>
    <property type="evidence" value="ECO:0007669"/>
    <property type="project" value="UniProtKB-UniRule"/>
</dbReference>
<comment type="pathway">
    <text evidence="2 11">Cofactor biosynthesis; NAD(+) biosynthesis; deamido-NAD(+) from nicotinate D-ribonucleotide: step 1/1.</text>
</comment>
<comment type="catalytic activity">
    <reaction evidence="10 11">
        <text>nicotinate beta-D-ribonucleotide + ATP + H(+) = deamido-NAD(+) + diphosphate</text>
        <dbReference type="Rhea" id="RHEA:22860"/>
        <dbReference type="ChEBI" id="CHEBI:15378"/>
        <dbReference type="ChEBI" id="CHEBI:30616"/>
        <dbReference type="ChEBI" id="CHEBI:33019"/>
        <dbReference type="ChEBI" id="CHEBI:57502"/>
        <dbReference type="ChEBI" id="CHEBI:58437"/>
        <dbReference type="EC" id="2.7.7.18"/>
    </reaction>
</comment>
<evidence type="ECO:0000256" key="10">
    <source>
        <dbReference type="ARBA" id="ARBA00048721"/>
    </source>
</evidence>
<keyword evidence="15" id="KW-1185">Reference proteome</keyword>
<proteinExistence type="inferred from homology"/>
<gene>
    <name evidence="11" type="primary">nadD</name>
    <name evidence="14" type="ORF">GOB87_08710</name>
</gene>
<dbReference type="CDD" id="cd02165">
    <property type="entry name" value="NMNAT"/>
    <property type="match status" value="1"/>
</dbReference>
<protein>
    <recommendedName>
        <fullName evidence="11">Probable nicotinate-nucleotide adenylyltransferase</fullName>
        <ecNumber evidence="11">2.7.7.18</ecNumber>
    </recommendedName>
    <alternativeName>
        <fullName evidence="11">Deamido-NAD(+) diphosphorylase</fullName>
    </alternativeName>
    <alternativeName>
        <fullName evidence="11">Deamido-NAD(+) pyrophosphorylase</fullName>
    </alternativeName>
    <alternativeName>
        <fullName evidence="11">Nicotinate mononucleotide adenylyltransferase</fullName>
        <shortName evidence="11">NaMN adenylyltransferase</shortName>
    </alternativeName>
</protein>
<name>A0A967ED84_9PROT</name>
<evidence type="ECO:0000313" key="14">
    <source>
        <dbReference type="EMBL" id="NHO54036.1"/>
    </source>
</evidence>
<dbReference type="Pfam" id="PF01467">
    <property type="entry name" value="CTP_transf_like"/>
    <property type="match status" value="1"/>
</dbReference>
<evidence type="ECO:0000256" key="5">
    <source>
        <dbReference type="ARBA" id="ARBA00022679"/>
    </source>
</evidence>
<evidence type="ECO:0000256" key="6">
    <source>
        <dbReference type="ARBA" id="ARBA00022695"/>
    </source>
</evidence>